<dbReference type="GO" id="GO:0006086">
    <property type="term" value="P:pyruvate decarboxylation to acetyl-CoA"/>
    <property type="evidence" value="ECO:0007669"/>
    <property type="project" value="TreeGrafter"/>
</dbReference>
<evidence type="ECO:0000256" key="1">
    <source>
        <dbReference type="ARBA" id="ARBA00001938"/>
    </source>
</evidence>
<keyword evidence="4" id="KW-0809">Transit peptide</keyword>
<dbReference type="FunFam" id="2.40.50.100:FF:000009">
    <property type="entry name" value="Acetyltransferase component of pyruvate dehydrogenase complex"/>
    <property type="match status" value="1"/>
</dbReference>
<keyword evidence="12" id="KW-1185">Reference proteome</keyword>
<reference evidence="10 12" key="2">
    <citation type="journal article" date="2013" name="Nature">
        <title>Insights into bilaterian evolution from three spiralian genomes.</title>
        <authorList>
            <person name="Simakov O."/>
            <person name="Marletaz F."/>
            <person name="Cho S.J."/>
            <person name="Edsinger-Gonzales E."/>
            <person name="Havlak P."/>
            <person name="Hellsten U."/>
            <person name="Kuo D.H."/>
            <person name="Larsson T."/>
            <person name="Lv J."/>
            <person name="Arendt D."/>
            <person name="Savage R."/>
            <person name="Osoegawa K."/>
            <person name="de Jong P."/>
            <person name="Grimwood J."/>
            <person name="Chapman J.A."/>
            <person name="Shapiro H."/>
            <person name="Aerts A."/>
            <person name="Otillar R.P."/>
            <person name="Terry A.Y."/>
            <person name="Boore J.L."/>
            <person name="Grigoriev I.V."/>
            <person name="Lindberg D.R."/>
            <person name="Seaver E.C."/>
            <person name="Weisblat D.A."/>
            <person name="Putnam N.H."/>
            <person name="Rokhsar D.S."/>
        </authorList>
    </citation>
    <scope>NUCLEOTIDE SEQUENCE</scope>
    <source>
        <strain evidence="10 12">I ESC-2004</strain>
    </source>
</reference>
<evidence type="ECO:0000256" key="7">
    <source>
        <dbReference type="ARBA" id="ARBA00039275"/>
    </source>
</evidence>
<evidence type="ECO:0000256" key="8">
    <source>
        <dbReference type="ARBA" id="ARBA00042008"/>
    </source>
</evidence>
<sequence>MLNPEAETRVSWVEKQLEGRKGPVVAASDYMSLYANQIREFVPGTFISLGTDGFGRSDTREQLRRFFEVDRYFIVVAALYALVPDIGSGEAEVIEICVKPGDTVSAEDSLIVLESDKATMEVPAPRDGVVTEVLLNVGDNVGEGAPMIKMAAAGEKPAAAHQAEAAVQPAAPAPVAAAAPAGGTHIESVRVPDIGADNVPVIEVCVKVGDTVALEDSLIVLESDKATMEVPSPVEGVVKAIHVKEGDALNQGDLVIDVEVNGGGAVAEVPAPAAPEPAEVAPAAPVAQAGPRIEKVTVPDIGAENVPVIEVCVSIGDQIEEEASLIVLESDKATMEVPSPFTGVVKAITVKEESRNTFSCPVSATATS</sequence>
<dbReference type="EMBL" id="KB310215">
    <property type="protein sequence ID" value="ELT92225.1"/>
    <property type="molecule type" value="Genomic_DNA"/>
</dbReference>
<dbReference type="EC" id="2.3.1.168" evidence="6"/>
<organism evidence="10">
    <name type="scientific">Capitella teleta</name>
    <name type="common">Polychaete worm</name>
    <dbReference type="NCBI Taxonomy" id="283909"/>
    <lineage>
        <taxon>Eukaryota</taxon>
        <taxon>Metazoa</taxon>
        <taxon>Spiralia</taxon>
        <taxon>Lophotrochozoa</taxon>
        <taxon>Annelida</taxon>
        <taxon>Polychaeta</taxon>
        <taxon>Sedentaria</taxon>
        <taxon>Scolecida</taxon>
        <taxon>Capitellidae</taxon>
        <taxon>Capitella</taxon>
    </lineage>
</organism>
<dbReference type="PROSITE" id="PS00189">
    <property type="entry name" value="LIPOYL"/>
    <property type="match status" value="3"/>
</dbReference>
<dbReference type="SUPFAM" id="SSF52922">
    <property type="entry name" value="TK C-terminal domain-like"/>
    <property type="match status" value="1"/>
</dbReference>
<keyword evidence="5" id="KW-0012">Acyltransferase</keyword>
<dbReference type="Proteomes" id="UP000014760">
    <property type="component" value="Unassembled WGS sequence"/>
</dbReference>
<dbReference type="GO" id="GO:0016407">
    <property type="term" value="F:acetyltransferase activity"/>
    <property type="evidence" value="ECO:0007669"/>
    <property type="project" value="TreeGrafter"/>
</dbReference>
<feature type="domain" description="Lipoyl-binding" evidence="9">
    <location>
        <begin position="186"/>
        <end position="259"/>
    </location>
</feature>
<evidence type="ECO:0000256" key="6">
    <source>
        <dbReference type="ARBA" id="ARBA00038880"/>
    </source>
</evidence>
<dbReference type="InterPro" id="IPR011053">
    <property type="entry name" value="Single_hybrid_motif"/>
</dbReference>
<comment type="cofactor">
    <cofactor evidence="1">
        <name>(R)-lipoate</name>
        <dbReference type="ChEBI" id="CHEBI:83088"/>
    </cofactor>
</comment>
<dbReference type="EMBL" id="AMQN01030635">
    <property type="status" value="NOT_ANNOTATED_CDS"/>
    <property type="molecule type" value="Genomic_DNA"/>
</dbReference>
<evidence type="ECO:0000313" key="11">
    <source>
        <dbReference type="EnsemblMetazoa" id="CapteP214941"/>
    </source>
</evidence>
<dbReference type="InterPro" id="IPR050743">
    <property type="entry name" value="2-oxoacid_DH_E2_comp"/>
</dbReference>
<dbReference type="InterPro" id="IPR003016">
    <property type="entry name" value="2-oxoA_DH_lipoyl-BS"/>
</dbReference>
<evidence type="ECO:0000313" key="12">
    <source>
        <dbReference type="Proteomes" id="UP000014760"/>
    </source>
</evidence>
<dbReference type="Gene3D" id="2.40.50.100">
    <property type="match status" value="3"/>
</dbReference>
<keyword evidence="3" id="KW-0450">Lipoyl</keyword>
<dbReference type="STRING" id="283909.R7TMB5"/>
<dbReference type="GO" id="GO:0005737">
    <property type="term" value="C:cytoplasm"/>
    <property type="evidence" value="ECO:0007669"/>
    <property type="project" value="TreeGrafter"/>
</dbReference>
<evidence type="ECO:0000259" key="9">
    <source>
        <dbReference type="PROSITE" id="PS50968"/>
    </source>
</evidence>
<dbReference type="InterPro" id="IPR009014">
    <property type="entry name" value="Transketo_C/PFOR_II"/>
</dbReference>
<dbReference type="OrthoDB" id="202158at2759"/>
<evidence type="ECO:0000313" key="10">
    <source>
        <dbReference type="EMBL" id="ELT92225.1"/>
    </source>
</evidence>
<evidence type="ECO:0000256" key="2">
    <source>
        <dbReference type="ARBA" id="ARBA00022679"/>
    </source>
</evidence>
<evidence type="ECO:0000256" key="5">
    <source>
        <dbReference type="ARBA" id="ARBA00023315"/>
    </source>
</evidence>
<dbReference type="Pfam" id="PF22613">
    <property type="entry name" value="Transketolase_C_1"/>
    <property type="match status" value="1"/>
</dbReference>
<dbReference type="CDD" id="cd06849">
    <property type="entry name" value="lipoyl_domain"/>
    <property type="match status" value="3"/>
</dbReference>
<accession>R7TMB5</accession>
<feature type="domain" description="Lipoyl-binding" evidence="9">
    <location>
        <begin position="293"/>
        <end position="368"/>
    </location>
</feature>
<protein>
    <recommendedName>
        <fullName evidence="7">Lipoamide acyltransferase component of branched-chain alpha-keto acid dehydrogenase complex, mitochondrial</fullName>
        <ecNumber evidence="6">2.3.1.168</ecNumber>
    </recommendedName>
    <alternativeName>
        <fullName evidence="8">Branched-chain alpha-keto acid dehydrogenase complex component E2</fullName>
    </alternativeName>
</protein>
<reference evidence="11" key="3">
    <citation type="submission" date="2015-06" db="UniProtKB">
        <authorList>
            <consortium name="EnsemblMetazoa"/>
        </authorList>
    </citation>
    <scope>IDENTIFICATION</scope>
</reference>
<dbReference type="GO" id="GO:0031405">
    <property type="term" value="F:lipoic acid binding"/>
    <property type="evidence" value="ECO:0007669"/>
    <property type="project" value="TreeGrafter"/>
</dbReference>
<evidence type="ECO:0000256" key="4">
    <source>
        <dbReference type="ARBA" id="ARBA00022946"/>
    </source>
</evidence>
<dbReference type="HOGENOM" id="CLU_752836_0_0_1"/>
<dbReference type="Gene3D" id="3.40.50.920">
    <property type="match status" value="1"/>
</dbReference>
<dbReference type="AlphaFoldDB" id="R7TMB5"/>
<dbReference type="PROSITE" id="PS50968">
    <property type="entry name" value="BIOTINYL_LIPOYL"/>
    <property type="match status" value="3"/>
</dbReference>
<reference evidence="12" key="1">
    <citation type="submission" date="2012-12" db="EMBL/GenBank/DDBJ databases">
        <authorList>
            <person name="Hellsten U."/>
            <person name="Grimwood J."/>
            <person name="Chapman J.A."/>
            <person name="Shapiro H."/>
            <person name="Aerts A."/>
            <person name="Otillar R.P."/>
            <person name="Terry A.Y."/>
            <person name="Boore J.L."/>
            <person name="Simakov O."/>
            <person name="Marletaz F."/>
            <person name="Cho S.-J."/>
            <person name="Edsinger-Gonzales E."/>
            <person name="Havlak P."/>
            <person name="Kuo D.-H."/>
            <person name="Larsson T."/>
            <person name="Lv J."/>
            <person name="Arendt D."/>
            <person name="Savage R."/>
            <person name="Osoegawa K."/>
            <person name="de Jong P."/>
            <person name="Lindberg D.R."/>
            <person name="Seaver E.C."/>
            <person name="Weisblat D.A."/>
            <person name="Putnam N.H."/>
            <person name="Grigoriev I.V."/>
            <person name="Rokhsar D.S."/>
        </authorList>
    </citation>
    <scope>NUCLEOTIDE SEQUENCE</scope>
    <source>
        <strain evidence="12">I ESC-2004</strain>
    </source>
</reference>
<dbReference type="GO" id="GO:0043754">
    <property type="term" value="F:dihydrolipoamide branched chain acyltransferase activity"/>
    <property type="evidence" value="ECO:0007669"/>
    <property type="project" value="UniProtKB-EC"/>
</dbReference>
<evidence type="ECO:0000256" key="3">
    <source>
        <dbReference type="ARBA" id="ARBA00022823"/>
    </source>
</evidence>
<dbReference type="InterPro" id="IPR055152">
    <property type="entry name" value="Transketolase-like_C_2"/>
</dbReference>
<proteinExistence type="predicted"/>
<dbReference type="PANTHER" id="PTHR43178:SF2">
    <property type="entry name" value="DIHYDROLIPOYLLYSINE-RESIDUE ACETYLTRANSFERASE COMPONENT OF PYRUVATE DEHYDROGENASE COMPLEX"/>
    <property type="match status" value="1"/>
</dbReference>
<dbReference type="PANTHER" id="PTHR43178">
    <property type="entry name" value="DIHYDROLIPOAMIDE ACETYLTRANSFERASE COMPONENT OF PYRUVATE DEHYDROGENASE COMPLEX"/>
    <property type="match status" value="1"/>
</dbReference>
<dbReference type="Pfam" id="PF00364">
    <property type="entry name" value="Biotin_lipoyl"/>
    <property type="match status" value="3"/>
</dbReference>
<feature type="domain" description="Lipoyl-binding" evidence="9">
    <location>
        <begin position="76"/>
        <end position="151"/>
    </location>
</feature>
<dbReference type="EnsemblMetazoa" id="CapteT214941">
    <property type="protein sequence ID" value="CapteP214941"/>
    <property type="gene ID" value="CapteG214941"/>
</dbReference>
<name>R7TMB5_CAPTE</name>
<dbReference type="SUPFAM" id="SSF51230">
    <property type="entry name" value="Single hybrid motif"/>
    <property type="match status" value="3"/>
</dbReference>
<dbReference type="InterPro" id="IPR000089">
    <property type="entry name" value="Biotin_lipoyl"/>
</dbReference>
<keyword evidence="2" id="KW-0808">Transferase</keyword>
<gene>
    <name evidence="10" type="ORF">CAPTEDRAFT_214941</name>
</gene>